<protein>
    <recommendedName>
        <fullName evidence="6">Glycosyltransferase 61 catalytic domain-containing protein</fullName>
    </recommendedName>
</protein>
<keyword evidence="5" id="KW-1133">Transmembrane helix</keyword>
<keyword evidence="5" id="KW-0812">Transmembrane</keyword>
<dbReference type="InterPro" id="IPR007657">
    <property type="entry name" value="Glycosyltransferase_61"/>
</dbReference>
<evidence type="ECO:0000259" key="6">
    <source>
        <dbReference type="Pfam" id="PF04577"/>
    </source>
</evidence>
<feature type="region of interest" description="Disordered" evidence="4">
    <location>
        <begin position="57"/>
        <end position="86"/>
    </location>
</feature>
<keyword evidence="1" id="KW-0328">Glycosyltransferase</keyword>
<dbReference type="PANTHER" id="PTHR20961">
    <property type="entry name" value="GLYCOSYLTRANSFERASE"/>
    <property type="match status" value="1"/>
</dbReference>
<evidence type="ECO:0000256" key="4">
    <source>
        <dbReference type="SAM" id="MobiDB-lite"/>
    </source>
</evidence>
<dbReference type="EMBL" id="VLTM01000027">
    <property type="protein sequence ID" value="KAA0162444.1"/>
    <property type="molecule type" value="Genomic_DNA"/>
</dbReference>
<dbReference type="PANTHER" id="PTHR20961:SF124">
    <property type="entry name" value="GLYCOSYLTRANSFERASE"/>
    <property type="match status" value="1"/>
</dbReference>
<comment type="caution">
    <text evidence="7">The sequence shown here is derived from an EMBL/GenBank/DDBJ whole genome shotgun (WGS) entry which is preliminary data.</text>
</comment>
<feature type="transmembrane region" description="Helical" evidence="5">
    <location>
        <begin position="21"/>
        <end position="45"/>
    </location>
</feature>
<feature type="domain" description="Glycosyltransferase 61 catalytic" evidence="6">
    <location>
        <begin position="428"/>
        <end position="529"/>
    </location>
</feature>
<gene>
    <name evidence="7" type="ORF">FNF31_03243</name>
</gene>
<keyword evidence="3" id="KW-0325">Glycoprotein</keyword>
<evidence type="ECO:0000256" key="5">
    <source>
        <dbReference type="SAM" id="Phobius"/>
    </source>
</evidence>
<evidence type="ECO:0000256" key="3">
    <source>
        <dbReference type="ARBA" id="ARBA00023180"/>
    </source>
</evidence>
<sequence length="602" mass="64821">MASIAGGARVAHRGTPRSSSLGILLVVLPCVTVVALGVLGALIVMPVPAAPEPFALSRGSGSGGSPGRPQRNRLGGGTSAGGLEGAPLSLCPTPSPCVAQPPFGAEEGGLDTLPPACDAPASSQPAVGEGSGEDLGETPAAQFGPVRGTESWRRFGELTPHARQCNAGFGFDLVTAWRSRGQVWCGKRGDADPKSLGGVFTSAAFSPEVEEGAKQSDTPLGPTRFACFKTRQHRHTGDDNFCAAEGVAIDTSMLARQKKEPHIFLFPPGTMQGTCSPRKDLWTAQAFTMWHAGWFQSYKQAQGSLQCDTVVEETVVFVSRDNWKHLYWQTAAFFNLFVLYNVAGVQPDSVRIVMLDYWPLGPFEAVMQKAFSNPDWPITTLEELGKQAGPRVCFRRALFSLPEYSAAIVKGRPNGDDCSNSELVRAYASHVATRLGAVRSALDDSKNNRPVKVVFNSRRNYDGRTLLRQLANEQQLVDGLKARHGSVLVEQVDFAKLSFEQQILKASEADVMVGMHGSGLAHCMFMQEDGILIEITEARGNLKTFRNLCKWAGKTYIAFPFTTQGQGGVRADEQAFSRVMDTSILIAGSYYNRVITAANSVA</sequence>
<evidence type="ECO:0000313" key="8">
    <source>
        <dbReference type="Proteomes" id="UP000325113"/>
    </source>
</evidence>
<reference evidence="7 8" key="1">
    <citation type="submission" date="2019-07" db="EMBL/GenBank/DDBJ databases">
        <title>Genomes of Cafeteria roenbergensis.</title>
        <authorList>
            <person name="Fischer M.G."/>
            <person name="Hackl T."/>
            <person name="Roman M."/>
        </authorList>
    </citation>
    <scope>NUCLEOTIDE SEQUENCE [LARGE SCALE GENOMIC DNA]</scope>
    <source>
        <strain evidence="7 8">Cflag</strain>
    </source>
</reference>
<dbReference type="AlphaFoldDB" id="A0A5A8DCS6"/>
<name>A0A5A8DCS6_CAFRO</name>
<organism evidence="7 8">
    <name type="scientific">Cafeteria roenbergensis</name>
    <name type="common">Marine flagellate</name>
    <dbReference type="NCBI Taxonomy" id="33653"/>
    <lineage>
        <taxon>Eukaryota</taxon>
        <taxon>Sar</taxon>
        <taxon>Stramenopiles</taxon>
        <taxon>Bigyra</taxon>
        <taxon>Opalozoa</taxon>
        <taxon>Bicosoecida</taxon>
        <taxon>Cafeteriaceae</taxon>
        <taxon>Cafeteria</taxon>
    </lineage>
</organism>
<proteinExistence type="predicted"/>
<feature type="region of interest" description="Disordered" evidence="4">
    <location>
        <begin position="102"/>
        <end position="145"/>
    </location>
</feature>
<dbReference type="Proteomes" id="UP000325113">
    <property type="component" value="Unassembled WGS sequence"/>
</dbReference>
<keyword evidence="2" id="KW-0808">Transferase</keyword>
<dbReference type="GO" id="GO:0016757">
    <property type="term" value="F:glycosyltransferase activity"/>
    <property type="evidence" value="ECO:0007669"/>
    <property type="project" value="UniProtKB-KW"/>
</dbReference>
<accession>A0A5A8DCS6</accession>
<dbReference type="InterPro" id="IPR049625">
    <property type="entry name" value="Glyco_transf_61_cat"/>
</dbReference>
<evidence type="ECO:0000256" key="2">
    <source>
        <dbReference type="ARBA" id="ARBA00022679"/>
    </source>
</evidence>
<dbReference type="Pfam" id="PF04577">
    <property type="entry name" value="Glyco_transf_61"/>
    <property type="match status" value="1"/>
</dbReference>
<evidence type="ECO:0000313" key="7">
    <source>
        <dbReference type="EMBL" id="KAA0162444.1"/>
    </source>
</evidence>
<feature type="compositionally biased region" description="Gly residues" evidence="4">
    <location>
        <begin position="74"/>
        <end position="84"/>
    </location>
</feature>
<evidence type="ECO:0000256" key="1">
    <source>
        <dbReference type="ARBA" id="ARBA00022676"/>
    </source>
</evidence>
<keyword evidence="5" id="KW-0472">Membrane</keyword>